<gene>
    <name evidence="1" type="ORF">URODEC1_LOCUS45554</name>
</gene>
<proteinExistence type="predicted"/>
<name>A0ABC8ZLT9_9POAL</name>
<dbReference type="AlphaFoldDB" id="A0ABC8ZLT9"/>
<organism evidence="1 2">
    <name type="scientific">Urochloa decumbens</name>
    <dbReference type="NCBI Taxonomy" id="240449"/>
    <lineage>
        <taxon>Eukaryota</taxon>
        <taxon>Viridiplantae</taxon>
        <taxon>Streptophyta</taxon>
        <taxon>Embryophyta</taxon>
        <taxon>Tracheophyta</taxon>
        <taxon>Spermatophyta</taxon>
        <taxon>Magnoliopsida</taxon>
        <taxon>Liliopsida</taxon>
        <taxon>Poales</taxon>
        <taxon>Poaceae</taxon>
        <taxon>PACMAD clade</taxon>
        <taxon>Panicoideae</taxon>
        <taxon>Panicodae</taxon>
        <taxon>Paniceae</taxon>
        <taxon>Melinidinae</taxon>
        <taxon>Urochloa</taxon>
    </lineage>
</organism>
<protein>
    <submittedName>
        <fullName evidence="1">Uncharacterized protein</fullName>
    </submittedName>
</protein>
<dbReference type="PANTHER" id="PTHR33994">
    <property type="entry name" value="OS04G0515000 PROTEIN"/>
    <property type="match status" value="1"/>
</dbReference>
<dbReference type="Proteomes" id="UP001497457">
    <property type="component" value="Chromosome 19rd"/>
</dbReference>
<keyword evidence="2" id="KW-1185">Reference proteome</keyword>
<dbReference type="EMBL" id="OZ075129">
    <property type="protein sequence ID" value="CAL4962323.1"/>
    <property type="molecule type" value="Genomic_DNA"/>
</dbReference>
<accession>A0ABC8ZLT9</accession>
<evidence type="ECO:0000313" key="2">
    <source>
        <dbReference type="Proteomes" id="UP001497457"/>
    </source>
</evidence>
<reference evidence="2" key="1">
    <citation type="submission" date="2024-06" db="EMBL/GenBank/DDBJ databases">
        <authorList>
            <person name="Ryan C."/>
        </authorList>
    </citation>
    <scope>NUCLEOTIDE SEQUENCE [LARGE SCALE GENOMIC DNA]</scope>
</reference>
<sequence length="152" mass="16443">MDMDMGPPPNLVIRLEGVEGLDDPGASPSEPLAFHLAVDARGVPQHYHACGGGGTSMLRVSYHGMILAWGHVPWFWIRGGRSSNSLATTVIAKAEGAVLREDVRGLVLSEKHVWGKAEFDVEGEVARLGYLRCKAFLFEGKAEEAKATCQVQ</sequence>
<evidence type="ECO:0000313" key="1">
    <source>
        <dbReference type="EMBL" id="CAL4962323.1"/>
    </source>
</evidence>
<dbReference type="PANTHER" id="PTHR33994:SF17">
    <property type="entry name" value="OS01G0655600 PROTEIN"/>
    <property type="match status" value="1"/>
</dbReference>
<reference evidence="1 2" key="2">
    <citation type="submission" date="2024-10" db="EMBL/GenBank/DDBJ databases">
        <authorList>
            <person name="Ryan C."/>
        </authorList>
    </citation>
    <scope>NUCLEOTIDE SEQUENCE [LARGE SCALE GENOMIC DNA]</scope>
</reference>